<evidence type="ECO:0000259" key="1">
    <source>
        <dbReference type="Pfam" id="PF01370"/>
    </source>
</evidence>
<dbReference type="EMBL" id="BMHA01000013">
    <property type="protein sequence ID" value="GGI08743.1"/>
    <property type="molecule type" value="Genomic_DNA"/>
</dbReference>
<dbReference type="Proteomes" id="UP000650511">
    <property type="component" value="Unassembled WGS sequence"/>
</dbReference>
<organism evidence="2 3">
    <name type="scientific">Egicoccus halophilus</name>
    <dbReference type="NCBI Taxonomy" id="1670830"/>
    <lineage>
        <taxon>Bacteria</taxon>
        <taxon>Bacillati</taxon>
        <taxon>Actinomycetota</taxon>
        <taxon>Nitriliruptoria</taxon>
        <taxon>Egicoccales</taxon>
        <taxon>Egicoccaceae</taxon>
        <taxon>Egicoccus</taxon>
    </lineage>
</organism>
<accession>A0A8J3ET39</accession>
<feature type="domain" description="NAD-dependent epimerase/dehydratase" evidence="1">
    <location>
        <begin position="4"/>
        <end position="226"/>
    </location>
</feature>
<dbReference type="SUPFAM" id="SSF51735">
    <property type="entry name" value="NAD(P)-binding Rossmann-fold domains"/>
    <property type="match status" value="1"/>
</dbReference>
<dbReference type="RefSeq" id="WP_165403843.1">
    <property type="nucleotide sequence ID" value="NZ_BMHA01000013.1"/>
</dbReference>
<name>A0A8J3ET39_9ACTN</name>
<dbReference type="InterPro" id="IPR050177">
    <property type="entry name" value="Lipid_A_modif_metabolic_enz"/>
</dbReference>
<evidence type="ECO:0000313" key="2">
    <source>
        <dbReference type="EMBL" id="GGI08743.1"/>
    </source>
</evidence>
<dbReference type="InterPro" id="IPR036291">
    <property type="entry name" value="NAD(P)-bd_dom_sf"/>
</dbReference>
<reference evidence="2" key="2">
    <citation type="submission" date="2020-09" db="EMBL/GenBank/DDBJ databases">
        <authorList>
            <person name="Sun Q."/>
            <person name="Zhou Y."/>
        </authorList>
    </citation>
    <scope>NUCLEOTIDE SEQUENCE</scope>
    <source>
        <strain evidence="2">CGMCC 1.14988</strain>
    </source>
</reference>
<dbReference type="InterPro" id="IPR001509">
    <property type="entry name" value="Epimerase_deHydtase"/>
</dbReference>
<dbReference type="Pfam" id="PF01370">
    <property type="entry name" value="Epimerase"/>
    <property type="match status" value="1"/>
</dbReference>
<dbReference type="PANTHER" id="PTHR43245:SF52">
    <property type="entry name" value="NAD-DEPENDENT EPIMERASE_DEHYDRATASE"/>
    <property type="match status" value="1"/>
</dbReference>
<protein>
    <submittedName>
        <fullName evidence="2">NAD-dependent dehydratase</fullName>
    </submittedName>
</protein>
<dbReference type="Gene3D" id="3.40.50.720">
    <property type="entry name" value="NAD(P)-binding Rossmann-like Domain"/>
    <property type="match status" value="1"/>
</dbReference>
<keyword evidence="3" id="KW-1185">Reference proteome</keyword>
<gene>
    <name evidence="2" type="ORF">GCM10011354_30610</name>
</gene>
<proteinExistence type="predicted"/>
<reference evidence="2" key="1">
    <citation type="journal article" date="2014" name="Int. J. Syst. Evol. Microbiol.">
        <title>Complete genome sequence of Corynebacterium casei LMG S-19264T (=DSM 44701T), isolated from a smear-ripened cheese.</title>
        <authorList>
            <consortium name="US DOE Joint Genome Institute (JGI-PGF)"/>
            <person name="Walter F."/>
            <person name="Albersmeier A."/>
            <person name="Kalinowski J."/>
            <person name="Ruckert C."/>
        </authorList>
    </citation>
    <scope>NUCLEOTIDE SEQUENCE</scope>
    <source>
        <strain evidence="2">CGMCC 1.14988</strain>
    </source>
</reference>
<dbReference type="PANTHER" id="PTHR43245">
    <property type="entry name" value="BIFUNCTIONAL POLYMYXIN RESISTANCE PROTEIN ARNA"/>
    <property type="match status" value="1"/>
</dbReference>
<dbReference type="AlphaFoldDB" id="A0A8J3ET39"/>
<sequence length="355" mass="39216">MTTVAITGVGGYIGRHLVAALERRDDVERVHGLDLDAPRGLKASKLAFRRADVRDADLTDTFRHADVVVHLAFALDPSHDERAMRAVNVDGSRRVFEAAARAGVRRLVYVSSVAAYGAHADNDLPLTEDSPLRGTPDFPYAEHKAQVEAWLWPWAQAHPELSLSVLRPAIVLGPGVDNFLTRLFESPRVTLVRGHKPPLQFVHVEDLVAALLHVIDRDLDGAYNVAAEGWLSMDEVTAIVGRRTVAVPEEVAISLAERLWRLGIGEQPPGMVAHLVHPWVASPAKLVGTGWRPRHSNRDALDEMVREHGPFVAVGGLRTQRRTVRSASLAAAGMVGVLATREVRRRQQHRRRLER</sequence>
<comment type="caution">
    <text evidence="2">The sequence shown here is derived from an EMBL/GenBank/DDBJ whole genome shotgun (WGS) entry which is preliminary data.</text>
</comment>
<evidence type="ECO:0000313" key="3">
    <source>
        <dbReference type="Proteomes" id="UP000650511"/>
    </source>
</evidence>